<evidence type="ECO:0000256" key="2">
    <source>
        <dbReference type="SAM" id="MobiDB-lite"/>
    </source>
</evidence>
<gene>
    <name evidence="3" type="ORF">ARMSODRAFT_980951</name>
</gene>
<feature type="compositionally biased region" description="Low complexity" evidence="2">
    <location>
        <begin position="1"/>
        <end position="14"/>
    </location>
</feature>
<feature type="region of interest" description="Disordered" evidence="2">
    <location>
        <begin position="1"/>
        <end position="21"/>
    </location>
</feature>
<proteinExistence type="predicted"/>
<feature type="coiled-coil region" evidence="1">
    <location>
        <begin position="226"/>
        <end position="263"/>
    </location>
</feature>
<evidence type="ECO:0000313" key="3">
    <source>
        <dbReference type="EMBL" id="PBK62175.1"/>
    </source>
</evidence>
<evidence type="ECO:0000256" key="1">
    <source>
        <dbReference type="SAM" id="Coils"/>
    </source>
</evidence>
<feature type="region of interest" description="Disordered" evidence="2">
    <location>
        <begin position="51"/>
        <end position="70"/>
    </location>
</feature>
<reference evidence="4" key="1">
    <citation type="journal article" date="2017" name="Nat. Ecol. Evol.">
        <title>Genome expansion and lineage-specific genetic innovations in the forest pathogenic fungi Armillaria.</title>
        <authorList>
            <person name="Sipos G."/>
            <person name="Prasanna A.N."/>
            <person name="Walter M.C."/>
            <person name="O'Connor E."/>
            <person name="Balint B."/>
            <person name="Krizsan K."/>
            <person name="Kiss B."/>
            <person name="Hess J."/>
            <person name="Varga T."/>
            <person name="Slot J."/>
            <person name="Riley R."/>
            <person name="Boka B."/>
            <person name="Rigling D."/>
            <person name="Barry K."/>
            <person name="Lee J."/>
            <person name="Mihaltcheva S."/>
            <person name="LaButti K."/>
            <person name="Lipzen A."/>
            <person name="Waldron R."/>
            <person name="Moloney N.M."/>
            <person name="Sperisen C."/>
            <person name="Kredics L."/>
            <person name="Vagvoelgyi C."/>
            <person name="Patrignani A."/>
            <person name="Fitzpatrick D."/>
            <person name="Nagy I."/>
            <person name="Doyle S."/>
            <person name="Anderson J.B."/>
            <person name="Grigoriev I.V."/>
            <person name="Gueldener U."/>
            <person name="Muensterkoetter M."/>
            <person name="Nagy L.G."/>
        </authorList>
    </citation>
    <scope>NUCLEOTIDE SEQUENCE [LARGE SCALE GENOMIC DNA]</scope>
    <source>
        <strain evidence="4">28-4</strain>
    </source>
</reference>
<feature type="compositionally biased region" description="Polar residues" evidence="2">
    <location>
        <begin position="342"/>
        <end position="356"/>
    </location>
</feature>
<dbReference type="Proteomes" id="UP000218334">
    <property type="component" value="Unassembled WGS sequence"/>
</dbReference>
<keyword evidence="4" id="KW-1185">Reference proteome</keyword>
<protein>
    <submittedName>
        <fullName evidence="3">Uncharacterized protein</fullName>
    </submittedName>
</protein>
<feature type="region of interest" description="Disordered" evidence="2">
    <location>
        <begin position="303"/>
        <end position="439"/>
    </location>
</feature>
<keyword evidence="1" id="KW-0175">Coiled coil</keyword>
<dbReference type="EMBL" id="KZ293469">
    <property type="protein sequence ID" value="PBK62175.1"/>
    <property type="molecule type" value="Genomic_DNA"/>
</dbReference>
<dbReference type="STRING" id="1076256.A0A2H3ATZ7"/>
<dbReference type="AlphaFoldDB" id="A0A2H3ATZ7"/>
<organism evidence="3 4">
    <name type="scientific">Armillaria solidipes</name>
    <dbReference type="NCBI Taxonomy" id="1076256"/>
    <lineage>
        <taxon>Eukaryota</taxon>
        <taxon>Fungi</taxon>
        <taxon>Dikarya</taxon>
        <taxon>Basidiomycota</taxon>
        <taxon>Agaricomycotina</taxon>
        <taxon>Agaricomycetes</taxon>
        <taxon>Agaricomycetidae</taxon>
        <taxon>Agaricales</taxon>
        <taxon>Marasmiineae</taxon>
        <taxon>Physalacriaceae</taxon>
        <taxon>Armillaria</taxon>
    </lineage>
</organism>
<sequence length="813" mass="90836">MNIDPSSPSPSSISRALVPIDAGRRQREYDMELDLSASSSSMDLVVLKDDSGMSDTHQSKRHAVAGPNRQSHDEMLGALRYSQDWEHEKNNIIRLLKAQHGALTEELKRYQQYFPVPKVIYADLENNKLPAAELKRQVSLLHSEREVMLQERTRHLMTMAEQQKDVDKLLKQRAKDERLLTQQREYINQVNQRQSIDGNILQAQKESLEKQNKFIAGMMSRMEVLKEESTKTHEEMDNRSAELEALKTDNAKTCVRLAELEKAIVRILHSFASLARSDETLQKSKDNEIVSLQGRLAVIAAPPSQSSMGGIASTPENPAGPVPSATQNSSRIVPLPRKISTPKGTSRTPTKIQRQQIKVPISSWREASPAVDPAPSHLTESQGSTSAAGSTASQLAAAQSAAQEGAAAEPAVADPTAPHPAGTPEHPSMQENATMGIGGMPSNLNLGDLDQLIQFLASCLKQVVVSDPKESLETGQGTLAPKKMTVRMEQQERMGRKGKNEIQTFIRRWWCKFYKMSSIEEFIVYKAQEQQIVLAFKDKQGPGPTNDDLILDFSHGFASSKWNRAIFSIMIPMIQGELKKEPALPAVDSDYIVETLLGLLRRSRVKWAEALPRYKTGTTQLETGEEVVQRMAETGEHVHKVAASQASKVRKHKRRVMTAKKMISIKTKNGDVDLQTWQLFLKMLQMLDVNGMSSEEDVTRVIGGITQTMYTIKLCIWRNGDVVKYLEDIDGASPQFTGKGSHPAHRERETVPRMNEMVNAPQGLPRALYDPGWLAELDEYEQGDLCIFKETFELLKKVVEAADMPEMMVEEVD</sequence>
<evidence type="ECO:0000313" key="4">
    <source>
        <dbReference type="Proteomes" id="UP000218334"/>
    </source>
</evidence>
<name>A0A2H3ATZ7_9AGAR</name>
<accession>A0A2H3ATZ7</accession>
<feature type="compositionally biased region" description="Low complexity" evidence="2">
    <location>
        <begin position="380"/>
        <end position="416"/>
    </location>
</feature>